<dbReference type="Proteomes" id="UP000008370">
    <property type="component" value="Unassembled WGS sequence"/>
</dbReference>
<keyword evidence="4" id="KW-1185">Reference proteome</keyword>
<reference evidence="3 4" key="1">
    <citation type="journal article" date="2012" name="BMC Genomics">
        <title>Comparative genomics of the white-rot fungi, Phanerochaete carnosa and P. chrysosporium, to elucidate the genetic basis of the distinct wood types they colonize.</title>
        <authorList>
            <person name="Suzuki H."/>
            <person name="MacDonald J."/>
            <person name="Syed K."/>
            <person name="Salamov A."/>
            <person name="Hori C."/>
            <person name="Aerts A."/>
            <person name="Henrissat B."/>
            <person name="Wiebenga A."/>
            <person name="vanKuyk P.A."/>
            <person name="Barry K."/>
            <person name="Lindquist E."/>
            <person name="LaButti K."/>
            <person name="Lapidus A."/>
            <person name="Lucas S."/>
            <person name="Coutinho P."/>
            <person name="Gong Y."/>
            <person name="Samejima M."/>
            <person name="Mahadevan R."/>
            <person name="Abou-Zaid M."/>
            <person name="de Vries R.P."/>
            <person name="Igarashi K."/>
            <person name="Yadav J.S."/>
            <person name="Grigoriev I.V."/>
            <person name="Master E.R."/>
        </authorList>
    </citation>
    <scope>NUCLEOTIDE SEQUENCE [LARGE SCALE GENOMIC DNA]</scope>
    <source>
        <strain evidence="3 4">HHB-10118-sp</strain>
    </source>
</reference>
<dbReference type="RefSeq" id="XP_007399952.1">
    <property type="nucleotide sequence ID" value="XM_007399890.1"/>
</dbReference>
<keyword evidence="1" id="KW-0812">Transmembrane</keyword>
<keyword evidence="1" id="KW-0472">Membrane</keyword>
<gene>
    <name evidence="3" type="ORF">PHACADRAFT_212745</name>
</gene>
<sequence>MAHIPEPQQELPTEVVQTIYHANLLLITVAALPLYEYTITFRQEVEIVWKRQPTLASGLLLITRWSLVIGSIMLTLPQPTPEGIIFATYVYQH</sequence>
<dbReference type="GeneID" id="18913271"/>
<feature type="transmembrane region" description="Helical" evidence="1">
    <location>
        <begin position="55"/>
        <end position="76"/>
    </location>
</feature>
<name>K5VZA7_PHACS</name>
<organism evidence="3 4">
    <name type="scientific">Phanerochaete carnosa (strain HHB-10118-sp)</name>
    <name type="common">White-rot fungus</name>
    <name type="synonym">Peniophora carnosa</name>
    <dbReference type="NCBI Taxonomy" id="650164"/>
    <lineage>
        <taxon>Eukaryota</taxon>
        <taxon>Fungi</taxon>
        <taxon>Dikarya</taxon>
        <taxon>Basidiomycota</taxon>
        <taxon>Agaricomycotina</taxon>
        <taxon>Agaricomycetes</taxon>
        <taxon>Polyporales</taxon>
        <taxon>Phanerochaetaceae</taxon>
        <taxon>Phanerochaete</taxon>
    </lineage>
</organism>
<dbReference type="InParanoid" id="K5VZA7"/>
<keyword evidence="1" id="KW-1133">Transmembrane helix</keyword>
<evidence type="ECO:0000313" key="4">
    <source>
        <dbReference type="Proteomes" id="UP000008370"/>
    </source>
</evidence>
<dbReference type="AlphaFoldDB" id="K5VZA7"/>
<dbReference type="OrthoDB" id="2804045at2759"/>
<proteinExistence type="predicted"/>
<dbReference type="HOGENOM" id="CLU_2386913_0_0_1"/>
<dbReference type="InterPro" id="IPR045340">
    <property type="entry name" value="DUF6533"/>
</dbReference>
<evidence type="ECO:0000313" key="3">
    <source>
        <dbReference type="EMBL" id="EKM52175.1"/>
    </source>
</evidence>
<accession>K5VZA7</accession>
<dbReference type="EMBL" id="JH930476">
    <property type="protein sequence ID" value="EKM52175.1"/>
    <property type="molecule type" value="Genomic_DNA"/>
</dbReference>
<dbReference type="KEGG" id="pco:PHACADRAFT_212745"/>
<dbReference type="Pfam" id="PF20151">
    <property type="entry name" value="DUF6533"/>
    <property type="match status" value="1"/>
</dbReference>
<feature type="transmembrane region" description="Helical" evidence="1">
    <location>
        <begin position="18"/>
        <end position="35"/>
    </location>
</feature>
<evidence type="ECO:0000256" key="1">
    <source>
        <dbReference type="SAM" id="Phobius"/>
    </source>
</evidence>
<protein>
    <recommendedName>
        <fullName evidence="2">DUF6533 domain-containing protein</fullName>
    </recommendedName>
</protein>
<feature type="domain" description="DUF6533" evidence="2">
    <location>
        <begin position="30"/>
        <end position="66"/>
    </location>
</feature>
<evidence type="ECO:0000259" key="2">
    <source>
        <dbReference type="Pfam" id="PF20151"/>
    </source>
</evidence>